<dbReference type="Pfam" id="PF10334">
    <property type="entry name" value="BRE4"/>
    <property type="match status" value="1"/>
</dbReference>
<feature type="domain" description="DUF2421" evidence="6">
    <location>
        <begin position="790"/>
        <end position="899"/>
    </location>
</feature>
<keyword evidence="9" id="KW-1185">Reference proteome</keyword>
<feature type="transmembrane region" description="Helical" evidence="5">
    <location>
        <begin position="600"/>
        <end position="617"/>
    </location>
</feature>
<evidence type="ECO:0000256" key="4">
    <source>
        <dbReference type="ARBA" id="ARBA00023136"/>
    </source>
</evidence>
<keyword evidence="4 5" id="KW-0472">Membrane</keyword>
<dbReference type="AlphaFoldDB" id="A0A0C3F213"/>
<dbReference type="PANTHER" id="PTHR47804:SF1">
    <property type="entry name" value="DUF2421 DOMAIN-CONTAINING PROTEIN"/>
    <property type="match status" value="1"/>
</dbReference>
<feature type="transmembrane region" description="Helical" evidence="5">
    <location>
        <begin position="153"/>
        <end position="170"/>
    </location>
</feature>
<keyword evidence="2 5" id="KW-0812">Transmembrane</keyword>
<organism evidence="8 9">
    <name type="scientific">Piloderma croceum (strain F 1598)</name>
    <dbReference type="NCBI Taxonomy" id="765440"/>
    <lineage>
        <taxon>Eukaryota</taxon>
        <taxon>Fungi</taxon>
        <taxon>Dikarya</taxon>
        <taxon>Basidiomycota</taxon>
        <taxon>Agaricomycotina</taxon>
        <taxon>Agaricomycetes</taxon>
        <taxon>Agaricomycetidae</taxon>
        <taxon>Atheliales</taxon>
        <taxon>Atheliaceae</taxon>
        <taxon>Piloderma</taxon>
    </lineage>
</organism>
<dbReference type="InterPro" id="IPR049453">
    <property type="entry name" value="Memb_transporter_dom"/>
</dbReference>
<dbReference type="InterPro" id="IPR023244">
    <property type="entry name" value="Brefeldin_A-sensitivity_4"/>
</dbReference>
<feature type="domain" description="Integral membrane bound transporter" evidence="7">
    <location>
        <begin position="596"/>
        <end position="719"/>
    </location>
</feature>
<dbReference type="GO" id="GO:0016020">
    <property type="term" value="C:membrane"/>
    <property type="evidence" value="ECO:0007669"/>
    <property type="project" value="UniProtKB-SubCell"/>
</dbReference>
<accession>A0A0C3F213</accession>
<feature type="transmembrane region" description="Helical" evidence="5">
    <location>
        <begin position="122"/>
        <end position="141"/>
    </location>
</feature>
<name>A0A0C3F213_PILCF</name>
<dbReference type="Proteomes" id="UP000054166">
    <property type="component" value="Unassembled WGS sequence"/>
</dbReference>
<evidence type="ECO:0000256" key="2">
    <source>
        <dbReference type="ARBA" id="ARBA00022692"/>
    </source>
</evidence>
<evidence type="ECO:0000313" key="9">
    <source>
        <dbReference type="Proteomes" id="UP000054166"/>
    </source>
</evidence>
<sequence length="981" mass="110070">MRPSFVEPVPRWYSIRRLPKLSNLHRNIVKCAIAYFIASLFTFSPYLSSFVSDITSDNEPGDTGPSPAGHMVATVAVYFNPAKTIGGMVEADLYCFMGLLYATFISLSSMAMFWWIDVKPGLEWLADFFAILWIGVGMAALSWTKAWMNKPSFGTACSMTVIVLFVVVVNEGGLDTLLSVSLIVVIGVIVSNLVCYSIWPQSATVNLQGNMTKTLDSFSTLLRMLTNTFLLEEPLHQPSHEKLQNAIENHQSSFTSLKKNLAEAYSEWFYGGPNGDRQDSSGRAYEDAVDSLNRLAQHLNGLRSGAKLQYDLTKAHADGKVVLKNRSAIHNKGQPEQEEDALLRAAALMFGDLVEDLGPPMKALSTACTSGLKALREAFAKGRHTTGQEDTVRPHEFAELVDAIERALFTFESTSNHALMRLYHRNDLPATPSRNSIMSFMEDSVVLGNGDNETVFLVYFFIFTLQEFAQELVSLIDAMSRIYNIEQARASRDRWGRRRLTEAFDLILIVFHVASMFVSQQRVKQPSFPKVKPHAPNTLHTPRRSGLSFIGRLKQSLWILGARLKDRDVKYAFKAGMGMAILAAPAFFDSTRPVFMDYRGEWALISFFLVISPTIGATNFLSFHRVLGTLVGAAVAVALFELFSGNVVVLSALGALYSIPCFYYIIAVPRLGSPARFNLLTYNLICLYCYNLREKNLSVIDVAWHRAAAVTVGVLWAALLSRFWWPAEARRELGKVLGEFCLELGWLYTRLAFFTDFTLLILTHVSLCQGLSPTPLLSNSATKKLNNSIHEFMAMELHLQIKLIELQGLLAQAQHEPRLKGPFPVMLYRSILASLQTILDKLHSMRCVTTREECEQTVRQDFIMPVNKERHEMVGNIILYFSTLASAFRLKAPLPPYLPPAEKSRQRLVDAIRKLDVVKNREAKGSRQLLYFAYTLTMKGVIQELDFLGRTLQTAFGVIGETPAEFEALFRDERRAPNHVV</sequence>
<dbReference type="STRING" id="765440.A0A0C3F213"/>
<feature type="transmembrane region" description="Helical" evidence="5">
    <location>
        <begin position="571"/>
        <end position="588"/>
    </location>
</feature>
<dbReference type="PRINTS" id="PR02047">
    <property type="entry name" value="BREFELDNASP4"/>
</dbReference>
<evidence type="ECO:0000259" key="7">
    <source>
        <dbReference type="Pfam" id="PF13515"/>
    </source>
</evidence>
<dbReference type="Pfam" id="PF13515">
    <property type="entry name" value="FUSC_2"/>
    <property type="match status" value="1"/>
</dbReference>
<evidence type="ECO:0000256" key="5">
    <source>
        <dbReference type="SAM" id="Phobius"/>
    </source>
</evidence>
<reference evidence="9" key="2">
    <citation type="submission" date="2015-01" db="EMBL/GenBank/DDBJ databases">
        <title>Evolutionary Origins and Diversification of the Mycorrhizal Mutualists.</title>
        <authorList>
            <consortium name="DOE Joint Genome Institute"/>
            <consortium name="Mycorrhizal Genomics Consortium"/>
            <person name="Kohler A."/>
            <person name="Kuo A."/>
            <person name="Nagy L.G."/>
            <person name="Floudas D."/>
            <person name="Copeland A."/>
            <person name="Barry K.W."/>
            <person name="Cichocki N."/>
            <person name="Veneault-Fourrey C."/>
            <person name="LaButti K."/>
            <person name="Lindquist E.A."/>
            <person name="Lipzen A."/>
            <person name="Lundell T."/>
            <person name="Morin E."/>
            <person name="Murat C."/>
            <person name="Riley R."/>
            <person name="Ohm R."/>
            <person name="Sun H."/>
            <person name="Tunlid A."/>
            <person name="Henrissat B."/>
            <person name="Grigoriev I.V."/>
            <person name="Hibbett D.S."/>
            <person name="Martin F."/>
        </authorList>
    </citation>
    <scope>NUCLEOTIDE SEQUENCE [LARGE SCALE GENOMIC DNA]</scope>
    <source>
        <strain evidence="9">F 1598</strain>
    </source>
</reference>
<feature type="transmembrane region" description="Helical" evidence="5">
    <location>
        <begin position="67"/>
        <end position="86"/>
    </location>
</feature>
<dbReference type="HOGENOM" id="CLU_001127_1_1_1"/>
<keyword evidence="3 5" id="KW-1133">Transmembrane helix</keyword>
<feature type="transmembrane region" description="Helical" evidence="5">
    <location>
        <begin position="703"/>
        <end position="725"/>
    </location>
</feature>
<feature type="transmembrane region" description="Helical" evidence="5">
    <location>
        <begin position="27"/>
        <end position="47"/>
    </location>
</feature>
<dbReference type="InterPro" id="IPR052430">
    <property type="entry name" value="IVT-Associated"/>
</dbReference>
<protein>
    <submittedName>
        <fullName evidence="8">Uncharacterized protein</fullName>
    </submittedName>
</protein>
<feature type="transmembrane region" description="Helical" evidence="5">
    <location>
        <begin position="647"/>
        <end position="667"/>
    </location>
</feature>
<feature type="transmembrane region" description="Helical" evidence="5">
    <location>
        <begin position="176"/>
        <end position="199"/>
    </location>
</feature>
<evidence type="ECO:0000256" key="1">
    <source>
        <dbReference type="ARBA" id="ARBA00004141"/>
    </source>
</evidence>
<comment type="subcellular location">
    <subcellularLocation>
        <location evidence="1">Membrane</location>
        <topology evidence="1">Multi-pass membrane protein</topology>
    </subcellularLocation>
</comment>
<evidence type="ECO:0000256" key="3">
    <source>
        <dbReference type="ARBA" id="ARBA00022989"/>
    </source>
</evidence>
<dbReference type="OrthoDB" id="68611at2759"/>
<reference evidence="8 9" key="1">
    <citation type="submission" date="2014-04" db="EMBL/GenBank/DDBJ databases">
        <authorList>
            <consortium name="DOE Joint Genome Institute"/>
            <person name="Kuo A."/>
            <person name="Tarkka M."/>
            <person name="Buscot F."/>
            <person name="Kohler A."/>
            <person name="Nagy L.G."/>
            <person name="Floudas D."/>
            <person name="Copeland A."/>
            <person name="Barry K.W."/>
            <person name="Cichocki N."/>
            <person name="Veneault-Fourrey C."/>
            <person name="LaButti K."/>
            <person name="Lindquist E.A."/>
            <person name="Lipzen A."/>
            <person name="Lundell T."/>
            <person name="Morin E."/>
            <person name="Murat C."/>
            <person name="Sun H."/>
            <person name="Tunlid A."/>
            <person name="Henrissat B."/>
            <person name="Grigoriev I.V."/>
            <person name="Hibbett D.S."/>
            <person name="Martin F."/>
            <person name="Nordberg H.P."/>
            <person name="Cantor M.N."/>
            <person name="Hua S.X."/>
        </authorList>
    </citation>
    <scope>NUCLEOTIDE SEQUENCE [LARGE SCALE GENOMIC DNA]</scope>
    <source>
        <strain evidence="8 9">F 1598</strain>
    </source>
</reference>
<proteinExistence type="predicted"/>
<evidence type="ECO:0000313" key="8">
    <source>
        <dbReference type="EMBL" id="KIM78835.1"/>
    </source>
</evidence>
<dbReference type="InParanoid" id="A0A0C3F213"/>
<dbReference type="EMBL" id="KN833013">
    <property type="protein sequence ID" value="KIM78835.1"/>
    <property type="molecule type" value="Genomic_DNA"/>
</dbReference>
<feature type="transmembrane region" description="Helical" evidence="5">
    <location>
        <begin position="623"/>
        <end position="640"/>
    </location>
</feature>
<gene>
    <name evidence="8" type="ORF">PILCRDRAFT_75075</name>
</gene>
<dbReference type="PANTHER" id="PTHR47804">
    <property type="entry name" value="60S RIBOSOMAL PROTEIN L19"/>
    <property type="match status" value="1"/>
</dbReference>
<evidence type="ECO:0000259" key="6">
    <source>
        <dbReference type="Pfam" id="PF10334"/>
    </source>
</evidence>
<feature type="transmembrane region" description="Helical" evidence="5">
    <location>
        <begin position="93"/>
        <end position="116"/>
    </location>
</feature>
<dbReference type="InterPro" id="IPR018820">
    <property type="entry name" value="BRE4-related_DUF2421"/>
</dbReference>